<dbReference type="InterPro" id="IPR023562">
    <property type="entry name" value="ClpP/TepA"/>
</dbReference>
<sequence length="226" mass="25513">MAGPKYDNPTVFNFLHDYGCDLRARRVFNHHAMGVSEEVGIIGIEYISRNLLHLDKSPGTVELWINNSGGWLHEMWAIIDIMNVMENPVDTVCYGNASSAACLLLASGTGTRYALPHASFMWHAGTTDITDDMHWPDAVDRMEWEKRENERWLDQMARVTTPLNSKGNKFRTHKDRISFWAEKAHGGGETWMDAKEMVANGIVDEVWGPPAPKARKKGEKGEKGEK</sequence>
<reference evidence="3" key="1">
    <citation type="journal article" date="2015" name="Nature">
        <title>Complex archaea that bridge the gap between prokaryotes and eukaryotes.</title>
        <authorList>
            <person name="Spang A."/>
            <person name="Saw J.H."/>
            <person name="Jorgensen S.L."/>
            <person name="Zaremba-Niedzwiedzka K."/>
            <person name="Martijn J."/>
            <person name="Lind A.E."/>
            <person name="van Eijk R."/>
            <person name="Schleper C."/>
            <person name="Guy L."/>
            <person name="Ettema T.J."/>
        </authorList>
    </citation>
    <scope>NUCLEOTIDE SEQUENCE</scope>
</reference>
<dbReference type="SUPFAM" id="SSF52096">
    <property type="entry name" value="ClpP/crotonase"/>
    <property type="match status" value="1"/>
</dbReference>
<dbReference type="GO" id="GO:0004176">
    <property type="term" value="F:ATP-dependent peptidase activity"/>
    <property type="evidence" value="ECO:0007669"/>
    <property type="project" value="InterPro"/>
</dbReference>
<dbReference type="GO" id="GO:0009368">
    <property type="term" value="C:endopeptidase Clp complex"/>
    <property type="evidence" value="ECO:0007669"/>
    <property type="project" value="TreeGrafter"/>
</dbReference>
<dbReference type="GO" id="GO:0004252">
    <property type="term" value="F:serine-type endopeptidase activity"/>
    <property type="evidence" value="ECO:0007669"/>
    <property type="project" value="InterPro"/>
</dbReference>
<comment type="caution">
    <text evidence="3">The sequence shown here is derived from an EMBL/GenBank/DDBJ whole genome shotgun (WGS) entry which is preliminary data.</text>
</comment>
<dbReference type="EMBL" id="LAZR01000542">
    <property type="protein sequence ID" value="KKN64840.1"/>
    <property type="molecule type" value="Genomic_DNA"/>
</dbReference>
<dbReference type="GO" id="GO:0006515">
    <property type="term" value="P:protein quality control for misfolded or incompletely synthesized proteins"/>
    <property type="evidence" value="ECO:0007669"/>
    <property type="project" value="TreeGrafter"/>
</dbReference>
<name>A0A0F9S7G8_9ZZZZ</name>
<evidence type="ECO:0008006" key="4">
    <source>
        <dbReference type="Google" id="ProtNLM"/>
    </source>
</evidence>
<comment type="similarity">
    <text evidence="1">Belongs to the peptidase S14 family.</text>
</comment>
<dbReference type="Gene3D" id="3.90.226.10">
    <property type="entry name" value="2-enoyl-CoA Hydratase, Chain A, domain 1"/>
    <property type="match status" value="1"/>
</dbReference>
<dbReference type="Pfam" id="PF00574">
    <property type="entry name" value="CLP_protease"/>
    <property type="match status" value="1"/>
</dbReference>
<proteinExistence type="inferred from homology"/>
<dbReference type="AlphaFoldDB" id="A0A0F9S7G8"/>
<evidence type="ECO:0000256" key="2">
    <source>
        <dbReference type="SAM" id="MobiDB-lite"/>
    </source>
</evidence>
<dbReference type="InterPro" id="IPR029045">
    <property type="entry name" value="ClpP/crotonase-like_dom_sf"/>
</dbReference>
<dbReference type="PANTHER" id="PTHR10381">
    <property type="entry name" value="ATP-DEPENDENT CLP PROTEASE PROTEOLYTIC SUBUNIT"/>
    <property type="match status" value="1"/>
</dbReference>
<dbReference type="PANTHER" id="PTHR10381:SF11">
    <property type="entry name" value="ATP-DEPENDENT CLP PROTEASE PROTEOLYTIC SUBUNIT, MITOCHONDRIAL"/>
    <property type="match status" value="1"/>
</dbReference>
<feature type="region of interest" description="Disordered" evidence="2">
    <location>
        <begin position="203"/>
        <end position="226"/>
    </location>
</feature>
<dbReference type="GO" id="GO:0051117">
    <property type="term" value="F:ATPase binding"/>
    <property type="evidence" value="ECO:0007669"/>
    <property type="project" value="TreeGrafter"/>
</dbReference>
<dbReference type="InterPro" id="IPR001907">
    <property type="entry name" value="ClpP"/>
</dbReference>
<dbReference type="PRINTS" id="PR00127">
    <property type="entry name" value="CLPPROTEASEP"/>
</dbReference>
<evidence type="ECO:0000313" key="3">
    <source>
        <dbReference type="EMBL" id="KKN64840.1"/>
    </source>
</evidence>
<organism evidence="3">
    <name type="scientific">marine sediment metagenome</name>
    <dbReference type="NCBI Taxonomy" id="412755"/>
    <lineage>
        <taxon>unclassified sequences</taxon>
        <taxon>metagenomes</taxon>
        <taxon>ecological metagenomes</taxon>
    </lineage>
</organism>
<gene>
    <name evidence="3" type="ORF">LCGC14_0487600</name>
</gene>
<accession>A0A0F9S7G8</accession>
<protein>
    <recommendedName>
        <fullName evidence="4">ATP-dependent Clp protease proteolytic subunit</fullName>
    </recommendedName>
</protein>
<evidence type="ECO:0000256" key="1">
    <source>
        <dbReference type="ARBA" id="ARBA00007039"/>
    </source>
</evidence>